<accession>A0ACC2WEB1</accession>
<reference evidence="1" key="1">
    <citation type="submission" date="2023-04" db="EMBL/GenBank/DDBJ databases">
        <title>Draft Genome sequencing of Naganishia species isolated from polar environments using Oxford Nanopore Technology.</title>
        <authorList>
            <person name="Leo P."/>
            <person name="Venkateswaran K."/>
        </authorList>
    </citation>
    <scope>NUCLEOTIDE SEQUENCE</scope>
    <source>
        <strain evidence="1">MNA-CCFEE 5423</strain>
    </source>
</reference>
<name>A0ACC2WEB1_9TREE</name>
<dbReference type="EMBL" id="JASBWT010000001">
    <property type="protein sequence ID" value="KAJ9108857.1"/>
    <property type="molecule type" value="Genomic_DNA"/>
</dbReference>
<dbReference type="Proteomes" id="UP001227268">
    <property type="component" value="Unassembled WGS sequence"/>
</dbReference>
<evidence type="ECO:0000313" key="1">
    <source>
        <dbReference type="EMBL" id="KAJ9108857.1"/>
    </source>
</evidence>
<keyword evidence="2" id="KW-1185">Reference proteome</keyword>
<comment type="caution">
    <text evidence="1">The sequence shown here is derived from an EMBL/GenBank/DDBJ whole genome shotgun (WGS) entry which is preliminary data.</text>
</comment>
<sequence>MFFPETFEDEKKPVSRSPIHMTYNQPSGNIHKADAMSPSTEYSAIASPSSATADMFQLTSIVTELAVSHQELHDRTHQAVYTWEKVAGELMRRMNDMSVTIQDLRGEVAILKETQVSEKEWAPDGNILRKALSACISALVKEVAKRQYPENLEDKIYKAMVLEDVFDPANGYSFGELVVEAVQRGYIFRSAARCLHLQTNVQLHRA</sequence>
<organism evidence="1 2">
    <name type="scientific">Naganishia friedmannii</name>
    <dbReference type="NCBI Taxonomy" id="89922"/>
    <lineage>
        <taxon>Eukaryota</taxon>
        <taxon>Fungi</taxon>
        <taxon>Dikarya</taxon>
        <taxon>Basidiomycota</taxon>
        <taxon>Agaricomycotina</taxon>
        <taxon>Tremellomycetes</taxon>
        <taxon>Filobasidiales</taxon>
        <taxon>Filobasidiaceae</taxon>
        <taxon>Naganishia</taxon>
    </lineage>
</organism>
<evidence type="ECO:0000313" key="2">
    <source>
        <dbReference type="Proteomes" id="UP001227268"/>
    </source>
</evidence>
<protein>
    <submittedName>
        <fullName evidence="1">Uncharacterized protein</fullName>
    </submittedName>
</protein>
<gene>
    <name evidence="1" type="ORF">QFC21_000177</name>
</gene>
<proteinExistence type="predicted"/>